<dbReference type="PATRIC" id="fig|1263867.3.peg.4405"/>
<proteinExistence type="predicted"/>
<reference evidence="1" key="1">
    <citation type="submission" date="2012-11" db="EMBL/GenBank/DDBJ databases">
        <title>Permanent draft genomes of Rhodopirellula europaea strain SH398 and 6C.</title>
        <authorList>
            <person name="Richter M."/>
            <person name="Richter-Heitmann T."/>
            <person name="Frank C."/>
            <person name="Harder J."/>
            <person name="Glockner F.O."/>
        </authorList>
    </citation>
    <scope>NUCLEOTIDE SEQUENCE</scope>
    <source>
        <strain evidence="1">6C</strain>
    </source>
</reference>
<reference evidence="1" key="2">
    <citation type="journal article" date="2013" name="Mar. Genomics">
        <title>Expression of sulfatases in Rhodopirellula baltica and the diversity of sulfatases in the genus Rhodopirellula.</title>
        <authorList>
            <person name="Wegner C.E."/>
            <person name="Richter-Heitmann T."/>
            <person name="Klindworth A."/>
            <person name="Klockow C."/>
            <person name="Richter M."/>
            <person name="Achstetter T."/>
            <person name="Glockner F.O."/>
            <person name="Harder J."/>
        </authorList>
    </citation>
    <scope>NUCLEOTIDE SEQUENCE [LARGE SCALE GENOMIC DNA]</scope>
    <source>
        <strain evidence="1">6C</strain>
    </source>
</reference>
<evidence type="ECO:0008006" key="3">
    <source>
        <dbReference type="Google" id="ProtNLM"/>
    </source>
</evidence>
<gene>
    <name evidence="1" type="ORF">RE6C_04111</name>
</gene>
<protein>
    <recommendedName>
        <fullName evidence="3">Secreted protein</fullName>
    </recommendedName>
</protein>
<dbReference type="Proteomes" id="UP000011529">
    <property type="component" value="Unassembled WGS sequence"/>
</dbReference>
<dbReference type="RefSeq" id="WP_008659341.1">
    <property type="nucleotide sequence ID" value="NZ_ANMO01000192.1"/>
</dbReference>
<dbReference type="EMBL" id="ANMO01000192">
    <property type="protein sequence ID" value="EMB15129.1"/>
    <property type="molecule type" value="Genomic_DNA"/>
</dbReference>
<evidence type="ECO:0000313" key="2">
    <source>
        <dbReference type="Proteomes" id="UP000011529"/>
    </source>
</evidence>
<sequence length="88" mass="9972">MFRKPRYRWWRGFFLSYFCLQNQVCLSMFKTLRLAMLLLPLGLITACGSSEPTNDLADLDQSKIDEYNAMIAAEAKEATEAGDIGKGE</sequence>
<keyword evidence="2" id="KW-1185">Reference proteome</keyword>
<name>M2AYT0_9BACT</name>
<dbReference type="GeneID" id="90611618"/>
<accession>M2AYT0</accession>
<dbReference type="AlphaFoldDB" id="M2AYT0"/>
<evidence type="ECO:0000313" key="1">
    <source>
        <dbReference type="EMBL" id="EMB15129.1"/>
    </source>
</evidence>
<comment type="caution">
    <text evidence="1">The sequence shown here is derived from an EMBL/GenBank/DDBJ whole genome shotgun (WGS) entry which is preliminary data.</text>
</comment>
<organism evidence="1 2">
    <name type="scientific">Rhodopirellula europaea 6C</name>
    <dbReference type="NCBI Taxonomy" id="1263867"/>
    <lineage>
        <taxon>Bacteria</taxon>
        <taxon>Pseudomonadati</taxon>
        <taxon>Planctomycetota</taxon>
        <taxon>Planctomycetia</taxon>
        <taxon>Pirellulales</taxon>
        <taxon>Pirellulaceae</taxon>
        <taxon>Rhodopirellula</taxon>
    </lineage>
</organism>